<evidence type="ECO:0000256" key="13">
    <source>
        <dbReference type="ARBA" id="ARBA00045250"/>
    </source>
</evidence>
<dbReference type="Proteomes" id="UP000000600">
    <property type="component" value="Unassembled WGS sequence"/>
</dbReference>
<proteinExistence type="inferred from homology"/>
<dbReference type="HOGENOM" id="CLU_015166_12_0_1"/>
<comment type="subcellular location">
    <subcellularLocation>
        <location evidence="16">Membrane</location>
        <topology evidence="16">Multi-pass membrane protein</topology>
    </subcellularLocation>
    <subcellularLocation>
        <location evidence="1">Mitochondrion inner membrane</location>
        <topology evidence="1">Multi-pass membrane protein</topology>
    </subcellularLocation>
</comment>
<dbReference type="Pfam" id="PF00153">
    <property type="entry name" value="Mito_carr"/>
    <property type="match status" value="3"/>
</dbReference>
<evidence type="ECO:0000256" key="8">
    <source>
        <dbReference type="ARBA" id="ARBA00022792"/>
    </source>
</evidence>
<dbReference type="InterPro" id="IPR002113">
    <property type="entry name" value="ADT_euk_type"/>
</dbReference>
<gene>
    <name evidence="17" type="ORF">GSPATT00025142001</name>
</gene>
<comment type="similarity">
    <text evidence="2 15">Belongs to the mitochondrial carrier (TC 2.A.29) family.</text>
</comment>
<name>A0EAU1_PARTE</name>
<feature type="transmembrane region" description="Helical" evidence="16">
    <location>
        <begin position="95"/>
        <end position="116"/>
    </location>
</feature>
<dbReference type="InterPro" id="IPR018108">
    <property type="entry name" value="MCP_transmembrane"/>
</dbReference>
<sequence length="288" mass="33275">MADFLRDFLIGGFSAAVLQTVFSPFYMIKLYTSNDQKYKGIFDHIISFHRNQGFAMWRGNIIRIFPAQGLNFAFKDEYRKLFCHFGIEYPKKEKFLFFLGNIASGSAAGATSLIIFHPLDLGRTRLSADIEKNNARQFIDLTDCLSKVYKSEGFIGLYRYFGVSVMQVSLYRGLYFGAYDTAKETIFQQWLMGNIFVKCFVAFYIHQISDFILRPLDTIRQRMMMQFKRADTLYKNTLDCAVKIAKKEGTQAFFQGKNYSRGFQSFALVLYDESKQIIAYGSKSALDQ</sequence>
<evidence type="ECO:0000256" key="1">
    <source>
        <dbReference type="ARBA" id="ARBA00004448"/>
    </source>
</evidence>
<keyword evidence="7" id="KW-0677">Repeat</keyword>
<dbReference type="PANTHER" id="PTHR45635:SF14">
    <property type="entry name" value="ADP_ATP TRANSLOCASE"/>
    <property type="match status" value="1"/>
</dbReference>
<evidence type="ECO:0000256" key="9">
    <source>
        <dbReference type="ARBA" id="ARBA00022989"/>
    </source>
</evidence>
<evidence type="ECO:0000256" key="11">
    <source>
        <dbReference type="ARBA" id="ARBA00023136"/>
    </source>
</evidence>
<evidence type="ECO:0000256" key="10">
    <source>
        <dbReference type="ARBA" id="ARBA00023128"/>
    </source>
</evidence>
<evidence type="ECO:0000256" key="14">
    <source>
        <dbReference type="PROSITE-ProRule" id="PRU00282"/>
    </source>
</evidence>
<evidence type="ECO:0000256" key="16">
    <source>
        <dbReference type="RuleBase" id="RU368008"/>
    </source>
</evidence>
<evidence type="ECO:0000313" key="17">
    <source>
        <dbReference type="EMBL" id="CAK92408.1"/>
    </source>
</evidence>
<keyword evidence="6 14" id="KW-0812">Transmembrane</keyword>
<dbReference type="eggNOG" id="KOG0749">
    <property type="taxonomic scope" value="Eukaryota"/>
</dbReference>
<evidence type="ECO:0000256" key="5">
    <source>
        <dbReference type="ARBA" id="ARBA00022449"/>
    </source>
</evidence>
<protein>
    <recommendedName>
        <fullName evidence="16">ADP/ATP translocase</fullName>
    </recommendedName>
    <alternativeName>
        <fullName evidence="16">ADP,ATP carrier protein</fullName>
    </alternativeName>
</protein>
<evidence type="ECO:0000256" key="3">
    <source>
        <dbReference type="ARBA" id="ARBA00011245"/>
    </source>
</evidence>
<feature type="repeat" description="Solcar" evidence="14">
    <location>
        <begin position="193"/>
        <end position="280"/>
    </location>
</feature>
<dbReference type="PRINTS" id="PR00926">
    <property type="entry name" value="MITOCARRIER"/>
</dbReference>
<dbReference type="AlphaFoldDB" id="A0EAU1"/>
<dbReference type="OrthoDB" id="44467at2759"/>
<comment type="function">
    <text evidence="16">Catalyzes the exchange of ADP and ATP across the membrane.</text>
</comment>
<keyword evidence="9 16" id="KW-1133">Transmembrane helix</keyword>
<comment type="caution">
    <text evidence="16">Lacks conserved residue(s) required for the propagation of feature annotation.</text>
</comment>
<evidence type="ECO:0000256" key="15">
    <source>
        <dbReference type="RuleBase" id="RU000488"/>
    </source>
</evidence>
<dbReference type="GO" id="GO:0005471">
    <property type="term" value="F:ATP:ADP antiporter activity"/>
    <property type="evidence" value="ECO:0007669"/>
    <property type="project" value="UniProtKB-UniRule"/>
</dbReference>
<evidence type="ECO:0000256" key="12">
    <source>
        <dbReference type="ARBA" id="ARBA00024143"/>
    </source>
</evidence>
<dbReference type="PANTHER" id="PTHR45635">
    <property type="entry name" value="ADP,ATP CARRIER PROTEIN 1-RELATED-RELATED"/>
    <property type="match status" value="1"/>
</dbReference>
<dbReference type="PROSITE" id="PS50920">
    <property type="entry name" value="SOLCAR"/>
    <property type="match status" value="2"/>
</dbReference>
<reference evidence="17 18" key="1">
    <citation type="journal article" date="2006" name="Nature">
        <title>Global trends of whole-genome duplications revealed by the ciliate Paramecium tetraurelia.</title>
        <authorList>
            <consortium name="Genoscope"/>
            <person name="Aury J.-M."/>
            <person name="Jaillon O."/>
            <person name="Duret L."/>
            <person name="Noel B."/>
            <person name="Jubin C."/>
            <person name="Porcel B.M."/>
            <person name="Segurens B."/>
            <person name="Daubin V."/>
            <person name="Anthouard V."/>
            <person name="Aiach N."/>
            <person name="Arnaiz O."/>
            <person name="Billaut A."/>
            <person name="Beisson J."/>
            <person name="Blanc I."/>
            <person name="Bouhouche K."/>
            <person name="Camara F."/>
            <person name="Duharcourt S."/>
            <person name="Guigo R."/>
            <person name="Gogendeau D."/>
            <person name="Katinka M."/>
            <person name="Keller A.-M."/>
            <person name="Kissmehl R."/>
            <person name="Klotz C."/>
            <person name="Koll F."/>
            <person name="Le Moue A."/>
            <person name="Lepere C."/>
            <person name="Malinsky S."/>
            <person name="Nowacki M."/>
            <person name="Nowak J.K."/>
            <person name="Plattner H."/>
            <person name="Poulain J."/>
            <person name="Ruiz F."/>
            <person name="Serrano V."/>
            <person name="Zagulski M."/>
            <person name="Dessen P."/>
            <person name="Betermier M."/>
            <person name="Weissenbach J."/>
            <person name="Scarpelli C."/>
            <person name="Schachter V."/>
            <person name="Sperling L."/>
            <person name="Meyer E."/>
            <person name="Cohen J."/>
            <person name="Wincker P."/>
        </authorList>
    </citation>
    <scope>NUCLEOTIDE SEQUENCE [LARGE SCALE GENOMIC DNA]</scope>
    <source>
        <strain evidence="17 18">Stock d4-2</strain>
    </source>
</reference>
<comment type="function">
    <text evidence="13">ADP:ATP antiporter that mediates import of ADP into the mitochondrial matrix for ATP synthesis, and export of ATP out to fuel the cell. Cycles between the cytoplasmic-open state (c-state) and the matrix-open state (m-state): operates by the alternating access mechanism with a single substrate-binding site intermittently exposed to either the cytosolic (c-state) or matrix (m-state) side of the inner mitochondrial membrane.</text>
</comment>
<accession>A0EAU1</accession>
<dbReference type="GeneID" id="5045590"/>
<dbReference type="RefSeq" id="XP_001459805.1">
    <property type="nucleotide sequence ID" value="XM_001459768.1"/>
</dbReference>
<evidence type="ECO:0000256" key="6">
    <source>
        <dbReference type="ARBA" id="ARBA00022692"/>
    </source>
</evidence>
<comment type="catalytic activity">
    <reaction evidence="12">
        <text>ADP(in) + ATP(out) = ADP(out) + ATP(in)</text>
        <dbReference type="Rhea" id="RHEA:34999"/>
        <dbReference type="ChEBI" id="CHEBI:30616"/>
        <dbReference type="ChEBI" id="CHEBI:456216"/>
    </reaction>
    <physiologicalReaction direction="left-to-right" evidence="12">
        <dbReference type="Rhea" id="RHEA:35000"/>
    </physiologicalReaction>
</comment>
<dbReference type="InterPro" id="IPR023395">
    <property type="entry name" value="MCP_dom_sf"/>
</dbReference>
<evidence type="ECO:0000313" key="18">
    <source>
        <dbReference type="Proteomes" id="UP000000600"/>
    </source>
</evidence>
<dbReference type="KEGG" id="ptm:GSPATT00025142001"/>
<keyword evidence="8" id="KW-0999">Mitochondrion inner membrane</keyword>
<dbReference type="InterPro" id="IPR002067">
    <property type="entry name" value="MCP"/>
</dbReference>
<evidence type="ECO:0000256" key="7">
    <source>
        <dbReference type="ARBA" id="ARBA00022737"/>
    </source>
</evidence>
<dbReference type="GO" id="GO:0140021">
    <property type="term" value="P:mitochondrial ADP transmembrane transport"/>
    <property type="evidence" value="ECO:0007669"/>
    <property type="project" value="InterPro"/>
</dbReference>
<dbReference type="SUPFAM" id="SSF103506">
    <property type="entry name" value="Mitochondrial carrier"/>
    <property type="match status" value="1"/>
</dbReference>
<keyword evidence="5" id="KW-0050">Antiport</keyword>
<dbReference type="EMBL" id="CT868668">
    <property type="protein sequence ID" value="CAK92408.1"/>
    <property type="molecule type" value="Genomic_DNA"/>
</dbReference>
<dbReference type="Gene3D" id="1.50.40.10">
    <property type="entry name" value="Mitochondrial carrier domain"/>
    <property type="match status" value="1"/>
</dbReference>
<feature type="repeat" description="Solcar" evidence="14">
    <location>
        <begin position="96"/>
        <end position="185"/>
    </location>
</feature>
<dbReference type="GO" id="GO:1990544">
    <property type="term" value="P:mitochondrial ATP transmembrane transport"/>
    <property type="evidence" value="ECO:0007669"/>
    <property type="project" value="InterPro"/>
</dbReference>
<dbReference type="InParanoid" id="A0EAU1"/>
<keyword evidence="10" id="KW-0496">Mitochondrion</keyword>
<feature type="transmembrane region" description="Helical" evidence="16">
    <location>
        <begin position="7"/>
        <end position="28"/>
    </location>
</feature>
<comment type="subunit">
    <text evidence="3 16">Monomer.</text>
</comment>
<evidence type="ECO:0000256" key="2">
    <source>
        <dbReference type="ARBA" id="ARBA00006375"/>
    </source>
</evidence>
<dbReference type="STRING" id="5888.A0EAU1"/>
<keyword evidence="11 14" id="KW-0472">Membrane</keyword>
<dbReference type="PRINTS" id="PR00927">
    <property type="entry name" value="ADPTRNSLCASE"/>
</dbReference>
<dbReference type="GO" id="GO:0005743">
    <property type="term" value="C:mitochondrial inner membrane"/>
    <property type="evidence" value="ECO:0007669"/>
    <property type="project" value="UniProtKB-SubCell"/>
</dbReference>
<organism evidence="17 18">
    <name type="scientific">Paramecium tetraurelia</name>
    <dbReference type="NCBI Taxonomy" id="5888"/>
    <lineage>
        <taxon>Eukaryota</taxon>
        <taxon>Sar</taxon>
        <taxon>Alveolata</taxon>
        <taxon>Ciliophora</taxon>
        <taxon>Intramacronucleata</taxon>
        <taxon>Oligohymenophorea</taxon>
        <taxon>Peniculida</taxon>
        <taxon>Parameciidae</taxon>
        <taxon>Paramecium</taxon>
    </lineage>
</organism>
<keyword evidence="18" id="KW-1185">Reference proteome</keyword>
<keyword evidence="4 15" id="KW-0813">Transport</keyword>
<dbReference type="OMA" id="FAMWRGN"/>
<evidence type="ECO:0000256" key="4">
    <source>
        <dbReference type="ARBA" id="ARBA00022448"/>
    </source>
</evidence>